<dbReference type="SUPFAM" id="SSF49899">
    <property type="entry name" value="Concanavalin A-like lectins/glucanases"/>
    <property type="match status" value="1"/>
</dbReference>
<proteinExistence type="predicted"/>
<protein>
    <submittedName>
        <fullName evidence="1">Uncharacterized protein</fullName>
    </submittedName>
</protein>
<dbReference type="PANTHER" id="PTHR35332">
    <property type="entry name" value="REGULATION OF ENOLASE PROTEIN 1"/>
    <property type="match status" value="1"/>
</dbReference>
<dbReference type="OrthoDB" id="2562902at2759"/>
<evidence type="ECO:0000313" key="1">
    <source>
        <dbReference type="EMBL" id="OCF53487.1"/>
    </source>
</evidence>
<reference evidence="1" key="3">
    <citation type="submission" date="2016-07" db="EMBL/GenBank/DDBJ databases">
        <title>Evolution of pathogenesis and genome organization in the Tremellales.</title>
        <authorList>
            <person name="Cuomo C."/>
            <person name="Litvintseva A."/>
            <person name="Heitman J."/>
            <person name="Chen Y."/>
            <person name="Sun S."/>
            <person name="Springer D."/>
            <person name="Dromer F."/>
            <person name="Young S."/>
            <person name="Zeng Q."/>
            <person name="Chapman S."/>
            <person name="Gujja S."/>
            <person name="Saif S."/>
            <person name="Birren B."/>
        </authorList>
    </citation>
    <scope>NUCLEOTIDE SEQUENCE</scope>
    <source>
        <strain evidence="1">CBS 10737</strain>
    </source>
</reference>
<accession>A0A1B9IDD8</accession>
<gene>
    <name evidence="1" type="ORF">I206_00792</name>
    <name evidence="2" type="ORF">I206_100534</name>
</gene>
<dbReference type="EMBL" id="KI894007">
    <property type="protein sequence ID" value="OCF53487.1"/>
    <property type="molecule type" value="Genomic_DNA"/>
</dbReference>
<name>A0A1B9IDD8_9TREE</name>
<dbReference type="AlphaFoldDB" id="A0A1B9IDD8"/>
<reference evidence="2" key="2">
    <citation type="submission" date="2013-07" db="EMBL/GenBank/DDBJ databases">
        <authorList>
            <consortium name="The Broad Institute Genome Sequencing Platform"/>
            <person name="Cuomo C."/>
            <person name="Litvintseva A."/>
            <person name="Chen Y."/>
            <person name="Heitman J."/>
            <person name="Sun S."/>
            <person name="Springer D."/>
            <person name="Dromer F."/>
            <person name="Young S.K."/>
            <person name="Zeng Q."/>
            <person name="Gargeya S."/>
            <person name="Fitzgerald M."/>
            <person name="Abouelleil A."/>
            <person name="Alvarado L."/>
            <person name="Berlin A.M."/>
            <person name="Chapman S.B."/>
            <person name="Dewar J."/>
            <person name="Goldberg J."/>
            <person name="Griggs A."/>
            <person name="Gujja S."/>
            <person name="Hansen M."/>
            <person name="Howarth C."/>
            <person name="Imamovic A."/>
            <person name="Larimer J."/>
            <person name="McCowan C."/>
            <person name="Murphy C."/>
            <person name="Pearson M."/>
            <person name="Priest M."/>
            <person name="Roberts A."/>
            <person name="Saif S."/>
            <person name="Shea T."/>
            <person name="Sykes S."/>
            <person name="Wortman J."/>
            <person name="Nusbaum C."/>
            <person name="Birren B."/>
        </authorList>
    </citation>
    <scope>NUCLEOTIDE SEQUENCE</scope>
    <source>
        <strain evidence="2">CBS 10737</strain>
    </source>
</reference>
<evidence type="ECO:0000313" key="3">
    <source>
        <dbReference type="Proteomes" id="UP000094020"/>
    </source>
</evidence>
<evidence type="ECO:0000313" key="2">
    <source>
        <dbReference type="EMBL" id="WWC66631.1"/>
    </source>
</evidence>
<dbReference type="InterPro" id="IPR009784">
    <property type="entry name" value="DUF1349"/>
</dbReference>
<dbReference type="Proteomes" id="UP000094020">
    <property type="component" value="Chromosome 1"/>
</dbReference>
<reference evidence="2" key="4">
    <citation type="submission" date="2024-02" db="EMBL/GenBank/DDBJ databases">
        <title>Comparative genomics of Cryptococcus and Kwoniella reveals pathogenesis evolution and contrasting modes of karyotype evolution via chromosome fusion or intercentromeric recombination.</title>
        <authorList>
            <person name="Coelho M.A."/>
            <person name="David-Palma M."/>
            <person name="Shea T."/>
            <person name="Bowers K."/>
            <person name="McGinley-Smith S."/>
            <person name="Mohammad A.W."/>
            <person name="Gnirke A."/>
            <person name="Yurkov A.M."/>
            <person name="Nowrousian M."/>
            <person name="Sun S."/>
            <person name="Cuomo C.A."/>
            <person name="Heitman J."/>
        </authorList>
    </citation>
    <scope>NUCLEOTIDE SEQUENCE</scope>
    <source>
        <strain evidence="2">CBS 10737</strain>
    </source>
</reference>
<dbReference type="RefSeq" id="XP_019014706.1">
    <property type="nucleotide sequence ID" value="XM_019152568.1"/>
</dbReference>
<dbReference type="Pfam" id="PF07081">
    <property type="entry name" value="DUF1349"/>
    <property type="match status" value="1"/>
</dbReference>
<dbReference type="PANTHER" id="PTHR35332:SF2">
    <property type="entry name" value="REGULATION OF ENOLASE PROTEIN 1"/>
    <property type="match status" value="1"/>
</dbReference>
<sequence length="196" mass="22004">MTNIPFNDARWTTLNKATYEPKISKDGQEISFPTEKETDWWRTPTGIDSASGLVYGFEYKFDPKEGVEISVDVDVQARIQCSISDQAALFLRVDSKTWIKAGLEFDHDQLWAGAVVTSPYSDWNIQPHSPSISRFTITLQDQKLKVYFNDNPMREVNAFGDGKSNSAFIGVMGCSPKSEGAIVTFNNFTVKKGVRD</sequence>
<dbReference type="EMBL" id="CP144519">
    <property type="protein sequence ID" value="WWC66631.1"/>
    <property type="molecule type" value="Genomic_DNA"/>
</dbReference>
<keyword evidence="3" id="KW-1185">Reference proteome</keyword>
<dbReference type="InterPro" id="IPR013320">
    <property type="entry name" value="ConA-like_dom_sf"/>
</dbReference>
<dbReference type="Gene3D" id="2.60.120.200">
    <property type="match status" value="1"/>
</dbReference>
<reference evidence="1" key="1">
    <citation type="submission" date="2013-07" db="EMBL/GenBank/DDBJ databases">
        <title>The Genome Sequence of Cryptococcus pinus CBS10737.</title>
        <authorList>
            <consortium name="The Broad Institute Genome Sequencing Platform"/>
            <person name="Cuomo C."/>
            <person name="Litvintseva A."/>
            <person name="Chen Y."/>
            <person name="Heitman J."/>
            <person name="Sun S."/>
            <person name="Springer D."/>
            <person name="Dromer F."/>
            <person name="Young S.K."/>
            <person name="Zeng Q."/>
            <person name="Gargeya S."/>
            <person name="Fitzgerald M."/>
            <person name="Abouelleil A."/>
            <person name="Alvarado L."/>
            <person name="Berlin A.M."/>
            <person name="Chapman S.B."/>
            <person name="Dewar J."/>
            <person name="Goldberg J."/>
            <person name="Griggs A."/>
            <person name="Gujja S."/>
            <person name="Hansen M."/>
            <person name="Howarth C."/>
            <person name="Imamovic A."/>
            <person name="Larimer J."/>
            <person name="McCowan C."/>
            <person name="Murphy C."/>
            <person name="Pearson M."/>
            <person name="Priest M."/>
            <person name="Roberts A."/>
            <person name="Saif S."/>
            <person name="Shea T."/>
            <person name="Sykes S."/>
            <person name="Wortman J."/>
            <person name="Nusbaum C."/>
            <person name="Birren B."/>
        </authorList>
    </citation>
    <scope>NUCLEOTIDE SEQUENCE [LARGE SCALE GENOMIC DNA]</scope>
    <source>
        <strain evidence="1">CBS 10737</strain>
    </source>
</reference>
<organism evidence="1">
    <name type="scientific">Kwoniella pini CBS 10737</name>
    <dbReference type="NCBI Taxonomy" id="1296096"/>
    <lineage>
        <taxon>Eukaryota</taxon>
        <taxon>Fungi</taxon>
        <taxon>Dikarya</taxon>
        <taxon>Basidiomycota</taxon>
        <taxon>Agaricomycotina</taxon>
        <taxon>Tremellomycetes</taxon>
        <taxon>Tremellales</taxon>
        <taxon>Cryptococcaceae</taxon>
        <taxon>Kwoniella</taxon>
    </lineage>
</organism>
<dbReference type="KEGG" id="kpin:30169161"/>
<dbReference type="GeneID" id="30169161"/>